<evidence type="ECO:0000256" key="2">
    <source>
        <dbReference type="ARBA" id="ARBA00022801"/>
    </source>
</evidence>
<evidence type="ECO:0000256" key="3">
    <source>
        <dbReference type="ARBA" id="ARBA00023001"/>
    </source>
</evidence>
<dbReference type="Pfam" id="PF00150">
    <property type="entry name" value="Cellulase"/>
    <property type="match status" value="1"/>
</dbReference>
<evidence type="ECO:0000259" key="8">
    <source>
        <dbReference type="Pfam" id="PF00150"/>
    </source>
</evidence>
<dbReference type="InterPro" id="IPR013783">
    <property type="entry name" value="Ig-like_fold"/>
</dbReference>
<dbReference type="PANTHER" id="PTHR31297:SF41">
    <property type="entry name" value="ENDOGLUCANASE, PUTATIVE (AFU_ORTHOLOGUE AFUA_5G01830)-RELATED"/>
    <property type="match status" value="1"/>
</dbReference>
<dbReference type="InterPro" id="IPR001547">
    <property type="entry name" value="Glyco_hydro_5"/>
</dbReference>
<dbReference type="GO" id="GO:0008422">
    <property type="term" value="F:beta-glucosidase activity"/>
    <property type="evidence" value="ECO:0007669"/>
    <property type="project" value="TreeGrafter"/>
</dbReference>
<reference evidence="10" key="1">
    <citation type="journal article" date="2022" name="Int. J. Syst. Evol. Microbiol.">
        <title>Prevotella lacticifex sp. nov., isolated from the rumen of cows.</title>
        <authorList>
            <person name="Shinkai T."/>
            <person name="Ikeyama N."/>
            <person name="Kumagai M."/>
            <person name="Ohmori H."/>
            <person name="Sakamoto M."/>
            <person name="Ohkuma M."/>
            <person name="Mitsumori M."/>
        </authorList>
    </citation>
    <scope>NUCLEOTIDE SEQUENCE</scope>
    <source>
        <strain evidence="10">R5076</strain>
    </source>
</reference>
<comment type="caution">
    <text evidence="10">The sequence shown here is derived from an EMBL/GenBank/DDBJ whole genome shotgun (WGS) entry which is preliminary data.</text>
</comment>
<dbReference type="Proteomes" id="UP000825483">
    <property type="component" value="Unassembled WGS sequence"/>
</dbReference>
<evidence type="ECO:0000256" key="6">
    <source>
        <dbReference type="ARBA" id="ARBA00023326"/>
    </source>
</evidence>
<dbReference type="InterPro" id="IPR017853">
    <property type="entry name" value="GH"/>
</dbReference>
<evidence type="ECO:0000313" key="10">
    <source>
        <dbReference type="EMBL" id="GJG59360.1"/>
    </source>
</evidence>
<keyword evidence="11" id="KW-1185">Reference proteome</keyword>
<dbReference type="InterPro" id="IPR050386">
    <property type="entry name" value="Glycosyl_hydrolase_5"/>
</dbReference>
<dbReference type="SUPFAM" id="SSF51445">
    <property type="entry name" value="(Trans)glycosidases"/>
    <property type="match status" value="1"/>
</dbReference>
<sequence length="490" mass="54790">MFIALAAIFTSCSDNDSVVAATGLDVTKDNESVTQLDFNQAETQVMLGVNTNGEWTATVPEADTAWLKITPHAGPGWEYADSTATNTNNYIKVTVTGNDSEQRSSAITVTAGKYSKVITVNQKGIARDPGDSFMSAWQLRDSLHMGYNLGNTLESNPSGSWWDPSTKTVSDWETAWGQPVTTQAMIDSIVAKGFNIIRVPVTWGPHLDANNNIDEAWMNRVEEVVNYVLKDNAYCIINVMHDTGASGAWLYADMDKYPEQTVKYQAIWRQIANRFKDYGDHLIFESFNEILDKNYSWSAPAPGSDAYTAINKLQQDFVNTVRATGGNNEYRNLAITTYAATGNKNNSNNGDPLAELQLPTDVHPSHIYLTIHSYDPYNFCNYNAGKNADGKEYDYNIYVWDSQCEEDVSTVINRVDARATQLGIPYIFGEFGAIDDKKSMDERVKYANYVASQFKAHHTTGLWWMGLFDRNTMTWTEPRIVNALKTSFGF</sequence>
<protein>
    <recommendedName>
        <fullName evidence="12">Endoglucanase</fullName>
    </recommendedName>
</protein>
<dbReference type="CDD" id="cd14948">
    <property type="entry name" value="BACON"/>
    <property type="match status" value="1"/>
</dbReference>
<feature type="domain" description="Glycoside hydrolase family 5" evidence="8">
    <location>
        <begin position="170"/>
        <end position="464"/>
    </location>
</feature>
<evidence type="ECO:0000256" key="4">
    <source>
        <dbReference type="ARBA" id="ARBA00023277"/>
    </source>
</evidence>
<evidence type="ECO:0000256" key="1">
    <source>
        <dbReference type="ARBA" id="ARBA00005641"/>
    </source>
</evidence>
<evidence type="ECO:0000256" key="7">
    <source>
        <dbReference type="RuleBase" id="RU361153"/>
    </source>
</evidence>
<keyword evidence="5 7" id="KW-0326">Glycosidase</keyword>
<gene>
    <name evidence="10" type="ORF">PRLR5076_22110</name>
</gene>
<proteinExistence type="inferred from homology"/>
<keyword evidence="2 7" id="KW-0378">Hydrolase</keyword>
<keyword evidence="4" id="KW-0119">Carbohydrate metabolism</keyword>
<dbReference type="GO" id="GO:0009986">
    <property type="term" value="C:cell surface"/>
    <property type="evidence" value="ECO:0007669"/>
    <property type="project" value="TreeGrafter"/>
</dbReference>
<dbReference type="Gene3D" id="3.20.20.80">
    <property type="entry name" value="Glycosidases"/>
    <property type="match status" value="1"/>
</dbReference>
<keyword evidence="3" id="KW-0136">Cellulose degradation</keyword>
<evidence type="ECO:0000313" key="11">
    <source>
        <dbReference type="Proteomes" id="UP000825483"/>
    </source>
</evidence>
<accession>A0A9R1CB94</accession>
<evidence type="ECO:0000256" key="5">
    <source>
        <dbReference type="ARBA" id="ARBA00023295"/>
    </source>
</evidence>
<dbReference type="GO" id="GO:0030245">
    <property type="term" value="P:cellulose catabolic process"/>
    <property type="evidence" value="ECO:0007669"/>
    <property type="project" value="UniProtKB-KW"/>
</dbReference>
<dbReference type="PANTHER" id="PTHR31297">
    <property type="entry name" value="GLUCAN ENDO-1,6-BETA-GLUCOSIDASE B"/>
    <property type="match status" value="1"/>
</dbReference>
<evidence type="ECO:0000259" key="9">
    <source>
        <dbReference type="Pfam" id="PF13004"/>
    </source>
</evidence>
<dbReference type="AlphaFoldDB" id="A0A9R1CB94"/>
<feature type="domain" description="BACON" evidence="9">
    <location>
        <begin position="61"/>
        <end position="123"/>
    </location>
</feature>
<name>A0A9R1CB94_9BACT</name>
<dbReference type="GO" id="GO:0005576">
    <property type="term" value="C:extracellular region"/>
    <property type="evidence" value="ECO:0007669"/>
    <property type="project" value="TreeGrafter"/>
</dbReference>
<organism evidence="10 11">
    <name type="scientific">Prevotella lacticifex</name>
    <dbReference type="NCBI Taxonomy" id="2854755"/>
    <lineage>
        <taxon>Bacteria</taxon>
        <taxon>Pseudomonadati</taxon>
        <taxon>Bacteroidota</taxon>
        <taxon>Bacteroidia</taxon>
        <taxon>Bacteroidales</taxon>
        <taxon>Prevotellaceae</taxon>
        <taxon>Prevotella</taxon>
    </lineage>
</organism>
<dbReference type="Pfam" id="PF13004">
    <property type="entry name" value="BACON"/>
    <property type="match status" value="1"/>
</dbReference>
<evidence type="ECO:0008006" key="12">
    <source>
        <dbReference type="Google" id="ProtNLM"/>
    </source>
</evidence>
<comment type="similarity">
    <text evidence="1 7">Belongs to the glycosyl hydrolase 5 (cellulase A) family.</text>
</comment>
<dbReference type="EMBL" id="BPUB01000002">
    <property type="protein sequence ID" value="GJG59360.1"/>
    <property type="molecule type" value="Genomic_DNA"/>
</dbReference>
<dbReference type="InterPro" id="IPR024361">
    <property type="entry name" value="BACON"/>
</dbReference>
<dbReference type="Gene3D" id="2.60.40.10">
    <property type="entry name" value="Immunoglobulins"/>
    <property type="match status" value="1"/>
</dbReference>
<keyword evidence="6" id="KW-0624">Polysaccharide degradation</keyword>